<dbReference type="InterPro" id="IPR001466">
    <property type="entry name" value="Beta-lactam-related"/>
</dbReference>
<feature type="domain" description="Beta-lactamase-related" evidence="1">
    <location>
        <begin position="54"/>
        <end position="341"/>
    </location>
</feature>
<dbReference type="PANTHER" id="PTHR46825">
    <property type="entry name" value="D-ALANYL-D-ALANINE-CARBOXYPEPTIDASE/ENDOPEPTIDASE AMPH"/>
    <property type="match status" value="1"/>
</dbReference>
<dbReference type="PANTHER" id="PTHR46825:SF9">
    <property type="entry name" value="BETA-LACTAMASE-RELATED DOMAIN-CONTAINING PROTEIN"/>
    <property type="match status" value="1"/>
</dbReference>
<dbReference type="RefSeq" id="WP_189429418.1">
    <property type="nucleotide sequence ID" value="NZ_BNAO01000001.1"/>
</dbReference>
<dbReference type="EMBL" id="BNAO01000001">
    <property type="protein sequence ID" value="GHG60021.1"/>
    <property type="molecule type" value="Genomic_DNA"/>
</dbReference>
<organism evidence="2 3">
    <name type="scientific">Alishewanella longhuensis</name>
    <dbReference type="NCBI Taxonomy" id="1091037"/>
    <lineage>
        <taxon>Bacteria</taxon>
        <taxon>Pseudomonadati</taxon>
        <taxon>Pseudomonadota</taxon>
        <taxon>Gammaproteobacteria</taxon>
        <taxon>Alteromonadales</taxon>
        <taxon>Alteromonadaceae</taxon>
        <taxon>Alishewanella</taxon>
    </lineage>
</organism>
<sequence length="381" mass="41364">MYQLTIFLFVLALSGCSGVPDCRNVFSTIQLDNEVITSLADELQREHIAGTFDGMILVAEGSNVLFESAYGCADREDSVKNSAAVISDMGSIAKTFTAAAVLQLAQNERLQLSNTIGDFYPTAPDEVKPITVIQLLGHTSGLDNFHNDSDFELMDKAQAESRILSMPLIAEPGEKIAYSNAAYTLLAAIVEKVSERPFQDYVYDNLITPLNLSRTGFYQDTRISARNMARGYGGDDQGSTTFEKGLTWALVGAGGMVTSIDDLATWSAALKNGTIFPAEAPNSVFIEANERWLLGSLAKIDISGESIVQMGGSTDYGYTALIQFVPNRDLLIVLLLNAHDDKYKNATHHRLSRNHILPILLGRGAELPNNSIEPIVNASAD</sequence>
<dbReference type="SUPFAM" id="SSF56601">
    <property type="entry name" value="beta-lactamase/transpeptidase-like"/>
    <property type="match status" value="1"/>
</dbReference>
<keyword evidence="3" id="KW-1185">Reference proteome</keyword>
<evidence type="ECO:0000313" key="2">
    <source>
        <dbReference type="EMBL" id="GHG60021.1"/>
    </source>
</evidence>
<proteinExistence type="predicted"/>
<dbReference type="InterPro" id="IPR012338">
    <property type="entry name" value="Beta-lactam/transpept-like"/>
</dbReference>
<evidence type="ECO:0000259" key="1">
    <source>
        <dbReference type="Pfam" id="PF00144"/>
    </source>
</evidence>
<comment type="caution">
    <text evidence="2">The sequence shown here is derived from an EMBL/GenBank/DDBJ whole genome shotgun (WGS) entry which is preliminary data.</text>
</comment>
<reference evidence="3" key="1">
    <citation type="journal article" date="2019" name="Int. J. Syst. Evol. Microbiol.">
        <title>The Global Catalogue of Microorganisms (GCM) 10K type strain sequencing project: providing services to taxonomists for standard genome sequencing and annotation.</title>
        <authorList>
            <consortium name="The Broad Institute Genomics Platform"/>
            <consortium name="The Broad Institute Genome Sequencing Center for Infectious Disease"/>
            <person name="Wu L."/>
            <person name="Ma J."/>
        </authorList>
    </citation>
    <scope>NUCLEOTIDE SEQUENCE [LARGE SCALE GENOMIC DNA]</scope>
    <source>
        <strain evidence="3">CGMCC 1.7003</strain>
    </source>
</reference>
<dbReference type="Proteomes" id="UP000659697">
    <property type="component" value="Unassembled WGS sequence"/>
</dbReference>
<protein>
    <recommendedName>
        <fullName evidence="1">Beta-lactamase-related domain-containing protein</fullName>
    </recommendedName>
</protein>
<accession>A0ABQ3KTR9</accession>
<name>A0ABQ3KTR9_9ALTE</name>
<gene>
    <name evidence="2" type="ORF">GCM10010919_03090</name>
</gene>
<dbReference type="Pfam" id="PF00144">
    <property type="entry name" value="Beta-lactamase"/>
    <property type="match status" value="1"/>
</dbReference>
<evidence type="ECO:0000313" key="3">
    <source>
        <dbReference type="Proteomes" id="UP000659697"/>
    </source>
</evidence>
<dbReference type="Gene3D" id="3.40.710.10">
    <property type="entry name" value="DD-peptidase/beta-lactamase superfamily"/>
    <property type="match status" value="1"/>
</dbReference>
<dbReference type="InterPro" id="IPR050491">
    <property type="entry name" value="AmpC-like"/>
</dbReference>